<dbReference type="Proteomes" id="UP000757232">
    <property type="component" value="Unassembled WGS sequence"/>
</dbReference>
<protein>
    <recommendedName>
        <fullName evidence="3">GlcNAc kinase</fullName>
    </recommendedName>
</protein>
<accession>A0A9Q5I0T9</accession>
<dbReference type="PANTHER" id="PTHR43190">
    <property type="entry name" value="N-ACETYL-D-GLUCOSAMINE KINASE"/>
    <property type="match status" value="1"/>
</dbReference>
<gene>
    <name evidence="1" type="ORF">A7U60_g3422</name>
</gene>
<reference evidence="1" key="1">
    <citation type="submission" date="2016-06" db="EMBL/GenBank/DDBJ databases">
        <title>Draft Genome sequence of the fungus Inonotus baumii.</title>
        <authorList>
            <person name="Zhu H."/>
            <person name="Lin W."/>
        </authorList>
    </citation>
    <scope>NUCLEOTIDE SEQUENCE</scope>
    <source>
        <strain evidence="1">821</strain>
    </source>
</reference>
<dbReference type="OrthoDB" id="311172at2759"/>
<proteinExistence type="predicted"/>
<sequence>MGTGAVLDLDCQHILLEFIMQPSSGAAHNPSGYYLCVDCGGSKTAVTITDSSGAIRARTNGGPSNFSYLGLDGFLKEVQNCVEAALRECGIESSKARLPVKNGEESHFAAAWFGVSGVDTPEAVAEITPSLTSLLSIPTSPPHFILANDTTLLAAPLVTASKRDPPLRTCVAAVGGTGSTSASFRLVTPAAGGEPVPQEIARIGGWGWILGDEGGGFHIGREAIRQLLRQHETAILSGKPLSPPADDPNTFELRTRVLSLFGVKSAPELLALIHDADPSEDFDSTSAGVTLPIHRTIPREKRLSQLAPLVIRAAFGDSEGKGGGDPLALSVLKATSEELAGQIALLLEPPTGPTSFVPLAIPAKSSLLVFGGSLVGIPKYRDSVLEALKSQGHEFAAVEHISNAAETGGRVLSELFNSKKES</sequence>
<name>A0A9Q5I0T9_SANBA</name>
<dbReference type="InterPro" id="IPR043129">
    <property type="entry name" value="ATPase_NBD"/>
</dbReference>
<evidence type="ECO:0008006" key="3">
    <source>
        <dbReference type="Google" id="ProtNLM"/>
    </source>
</evidence>
<dbReference type="PANTHER" id="PTHR43190:SF3">
    <property type="entry name" value="N-ACETYL-D-GLUCOSAMINE KINASE"/>
    <property type="match status" value="1"/>
</dbReference>
<dbReference type="AlphaFoldDB" id="A0A9Q5I0T9"/>
<dbReference type="SUPFAM" id="SSF53067">
    <property type="entry name" value="Actin-like ATPase domain"/>
    <property type="match status" value="2"/>
</dbReference>
<comment type="caution">
    <text evidence="1">The sequence shown here is derived from an EMBL/GenBank/DDBJ whole genome shotgun (WGS) entry which is preliminary data.</text>
</comment>
<organism evidence="1 2">
    <name type="scientific">Sanghuangporus baumii</name>
    <name type="common">Phellinus baumii</name>
    <dbReference type="NCBI Taxonomy" id="108892"/>
    <lineage>
        <taxon>Eukaryota</taxon>
        <taxon>Fungi</taxon>
        <taxon>Dikarya</taxon>
        <taxon>Basidiomycota</taxon>
        <taxon>Agaricomycotina</taxon>
        <taxon>Agaricomycetes</taxon>
        <taxon>Hymenochaetales</taxon>
        <taxon>Hymenochaetaceae</taxon>
        <taxon>Sanghuangporus</taxon>
    </lineage>
</organism>
<evidence type="ECO:0000313" key="2">
    <source>
        <dbReference type="Proteomes" id="UP000757232"/>
    </source>
</evidence>
<evidence type="ECO:0000313" key="1">
    <source>
        <dbReference type="EMBL" id="OCB89444.1"/>
    </source>
</evidence>
<dbReference type="Gene3D" id="3.30.420.40">
    <property type="match status" value="1"/>
</dbReference>
<dbReference type="InterPro" id="IPR052519">
    <property type="entry name" value="Euk-type_GlcNAc_Kinase"/>
</dbReference>
<keyword evidence="2" id="KW-1185">Reference proteome</keyword>
<dbReference type="EMBL" id="LNZH02000156">
    <property type="protein sequence ID" value="OCB89444.1"/>
    <property type="molecule type" value="Genomic_DNA"/>
</dbReference>